<dbReference type="EMBL" id="JRKL02000196">
    <property type="protein sequence ID" value="KAF3973955.1"/>
    <property type="molecule type" value="Genomic_DNA"/>
</dbReference>
<dbReference type="GO" id="GO:0035145">
    <property type="term" value="C:exon-exon junction complex"/>
    <property type="evidence" value="ECO:0007669"/>
    <property type="project" value="InterPro"/>
</dbReference>
<feature type="compositionally biased region" description="Polar residues" evidence="1">
    <location>
        <begin position="56"/>
        <end position="74"/>
    </location>
</feature>
<evidence type="ECO:0000256" key="1">
    <source>
        <dbReference type="SAM" id="MobiDB-lite"/>
    </source>
</evidence>
<protein>
    <submittedName>
        <fullName evidence="2">Uncharacterized protein</fullName>
    </submittedName>
</protein>
<evidence type="ECO:0000313" key="2">
    <source>
        <dbReference type="EMBL" id="KAF3973955.1"/>
    </source>
</evidence>
<dbReference type="GO" id="GO:0006397">
    <property type="term" value="P:mRNA processing"/>
    <property type="evidence" value="ECO:0007669"/>
    <property type="project" value="InterPro"/>
</dbReference>
<dbReference type="PANTHER" id="PTHR46837:SF5">
    <property type="entry name" value="PROTEIN MLN51 HOMOLOG"/>
    <property type="match status" value="1"/>
</dbReference>
<reference evidence="2" key="1">
    <citation type="submission" date="2020-03" db="EMBL/GenBank/DDBJ databases">
        <title>Castanea mollissima Vanexum genome sequencing.</title>
        <authorList>
            <person name="Staton M."/>
        </authorList>
    </citation>
    <scope>NUCLEOTIDE SEQUENCE</scope>
    <source>
        <tissue evidence="2">Leaf</tissue>
    </source>
</reference>
<dbReference type="PANTHER" id="PTHR46837">
    <property type="entry name" value="PROTEIN MLN51 HOMOLOG"/>
    <property type="match status" value="1"/>
</dbReference>
<dbReference type="GO" id="GO:0003729">
    <property type="term" value="F:mRNA binding"/>
    <property type="evidence" value="ECO:0007669"/>
    <property type="project" value="InterPro"/>
</dbReference>
<dbReference type="Proteomes" id="UP000737018">
    <property type="component" value="Unassembled WGS sequence"/>
</dbReference>
<dbReference type="InterPro" id="IPR044796">
    <property type="entry name" value="MLN51_plant"/>
</dbReference>
<dbReference type="OrthoDB" id="660348at2759"/>
<accession>A0A8J4RVQ9</accession>
<organism evidence="2 3">
    <name type="scientific">Castanea mollissima</name>
    <name type="common">Chinese chestnut</name>
    <dbReference type="NCBI Taxonomy" id="60419"/>
    <lineage>
        <taxon>Eukaryota</taxon>
        <taxon>Viridiplantae</taxon>
        <taxon>Streptophyta</taxon>
        <taxon>Embryophyta</taxon>
        <taxon>Tracheophyta</taxon>
        <taxon>Spermatophyta</taxon>
        <taxon>Magnoliopsida</taxon>
        <taxon>eudicotyledons</taxon>
        <taxon>Gunneridae</taxon>
        <taxon>Pentapetalae</taxon>
        <taxon>rosids</taxon>
        <taxon>fabids</taxon>
        <taxon>Fagales</taxon>
        <taxon>Fagaceae</taxon>
        <taxon>Castanea</taxon>
    </lineage>
</organism>
<keyword evidence="3" id="KW-1185">Reference proteome</keyword>
<dbReference type="AlphaFoldDB" id="A0A8J4RVQ9"/>
<sequence>MAFPGYVAQPQLGLGNSEMTWLPVLAGPAGALGVTYCSPYIVDSAYYARPSGRTSSVGASSKENNLNMPNNEWKPSQRPELASDEFGQRRKKPCRQVENLVFECGINCLRLANKVLRYGSCSNKQIKAFLQALCDLQLLFWSTLVRNRFHDILVIYDKHLLMLH</sequence>
<evidence type="ECO:0000313" key="3">
    <source>
        <dbReference type="Proteomes" id="UP000737018"/>
    </source>
</evidence>
<gene>
    <name evidence="2" type="ORF">CMV_002665</name>
</gene>
<proteinExistence type="predicted"/>
<feature type="region of interest" description="Disordered" evidence="1">
    <location>
        <begin position="56"/>
        <end position="85"/>
    </location>
</feature>
<comment type="caution">
    <text evidence="2">The sequence shown here is derived from an EMBL/GenBank/DDBJ whole genome shotgun (WGS) entry which is preliminary data.</text>
</comment>
<name>A0A8J4RVQ9_9ROSI</name>